<name>A0A2S2DUT6_9BACT</name>
<protein>
    <submittedName>
        <fullName evidence="4">Uncharacterized protein</fullName>
    </submittedName>
</protein>
<dbReference type="GO" id="GO:0003677">
    <property type="term" value="F:DNA binding"/>
    <property type="evidence" value="ECO:0007669"/>
    <property type="project" value="UniProtKB-KW"/>
</dbReference>
<dbReference type="InterPro" id="IPR036390">
    <property type="entry name" value="WH_DNA-bd_sf"/>
</dbReference>
<dbReference type="Pfam" id="PF00392">
    <property type="entry name" value="GntR"/>
    <property type="match status" value="1"/>
</dbReference>
<dbReference type="PANTHER" id="PTHR38445:SF10">
    <property type="entry name" value="GNTR-FAMILY TRANSCRIPTIONAL REGULATOR"/>
    <property type="match status" value="1"/>
</dbReference>
<dbReference type="Gene3D" id="1.10.10.10">
    <property type="entry name" value="Winged helix-like DNA-binding domain superfamily/Winged helix DNA-binding domain"/>
    <property type="match status" value="1"/>
</dbReference>
<organism evidence="4 5">
    <name type="scientific">Aquirufa nivalisilvae</name>
    <dbReference type="NCBI Taxonomy" id="2516557"/>
    <lineage>
        <taxon>Bacteria</taxon>
        <taxon>Pseudomonadati</taxon>
        <taxon>Bacteroidota</taxon>
        <taxon>Cytophagia</taxon>
        <taxon>Cytophagales</taxon>
        <taxon>Flectobacillaceae</taxon>
        <taxon>Aquirufa</taxon>
    </lineage>
</organism>
<dbReference type="AlphaFoldDB" id="A0A2S2DUT6"/>
<dbReference type="InterPro" id="IPR028082">
    <property type="entry name" value="Peripla_BP_I"/>
</dbReference>
<dbReference type="InterPro" id="IPR036388">
    <property type="entry name" value="WH-like_DNA-bd_sf"/>
</dbReference>
<evidence type="ECO:0000313" key="5">
    <source>
        <dbReference type="Proteomes" id="UP000245468"/>
    </source>
</evidence>
<dbReference type="CDD" id="cd07377">
    <property type="entry name" value="WHTH_GntR"/>
    <property type="match status" value="1"/>
</dbReference>
<keyword evidence="2" id="KW-0238">DNA-binding</keyword>
<dbReference type="KEGG" id="psez:HME7025_01303"/>
<evidence type="ECO:0000256" key="3">
    <source>
        <dbReference type="ARBA" id="ARBA00023163"/>
    </source>
</evidence>
<sequence length="343" mass="39207">MSHSNILDVIHIDEFSSTPKYQQLANSIIEGIRNKRIKKGESLPSINEVSFEYYISRITVEKGYNYLKSKGVIDSVRGKGFFIKIDKLPVDFRIFLLFNKLSGHKKLVYDSFVEAMGENATIDFYIYNNDFNLFKKIIQSRDRDYSHIVIIPHFMEGEQSARELINQLPKEKLILLDKLLPGIQGNFGAVYENFEKDIYSALIQAKDDLSKYHVLKMIFPNTSYYPQEIVTGFTNFCRDFAFDMDIVSSANAITPAVGEAYINVMEDDLIMLLEKILEKELVLGEDVGLISYNETPLKRLLFKGISTISTDFAQLGRTAAELIKTNSKVHIENPFCLISRASL</sequence>
<dbReference type="Proteomes" id="UP000245468">
    <property type="component" value="Chromosome"/>
</dbReference>
<dbReference type="RefSeq" id="WP_109322863.1">
    <property type="nucleotide sequence ID" value="NZ_CP029346.1"/>
</dbReference>
<keyword evidence="3" id="KW-0804">Transcription</keyword>
<dbReference type="PROSITE" id="PS50949">
    <property type="entry name" value="HTH_GNTR"/>
    <property type="match status" value="1"/>
</dbReference>
<dbReference type="GO" id="GO:0003700">
    <property type="term" value="F:DNA-binding transcription factor activity"/>
    <property type="evidence" value="ECO:0007669"/>
    <property type="project" value="InterPro"/>
</dbReference>
<keyword evidence="1" id="KW-0805">Transcription regulation</keyword>
<keyword evidence="5" id="KW-1185">Reference proteome</keyword>
<reference evidence="5" key="1">
    <citation type="submission" date="2018-05" db="EMBL/GenBank/DDBJ databases">
        <title>Pseudarcicella sp. HME7025 Genome sequencing and assembly.</title>
        <authorList>
            <person name="Kim H."/>
            <person name="Kang H."/>
            <person name="Joh K."/>
        </authorList>
    </citation>
    <scope>NUCLEOTIDE SEQUENCE [LARGE SCALE GENOMIC DNA]</scope>
    <source>
        <strain evidence="5">HME7025</strain>
    </source>
</reference>
<evidence type="ECO:0000256" key="2">
    <source>
        <dbReference type="ARBA" id="ARBA00023125"/>
    </source>
</evidence>
<dbReference type="InterPro" id="IPR000524">
    <property type="entry name" value="Tscrpt_reg_HTH_GntR"/>
</dbReference>
<evidence type="ECO:0000313" key="4">
    <source>
        <dbReference type="EMBL" id="AWL09164.1"/>
    </source>
</evidence>
<proteinExistence type="predicted"/>
<dbReference type="SUPFAM" id="SSF53822">
    <property type="entry name" value="Periplasmic binding protein-like I"/>
    <property type="match status" value="1"/>
</dbReference>
<evidence type="ECO:0000256" key="1">
    <source>
        <dbReference type="ARBA" id="ARBA00023015"/>
    </source>
</evidence>
<dbReference type="Gene3D" id="3.40.50.2300">
    <property type="match status" value="2"/>
</dbReference>
<dbReference type="EMBL" id="CP029346">
    <property type="protein sequence ID" value="AWL09164.1"/>
    <property type="molecule type" value="Genomic_DNA"/>
</dbReference>
<dbReference type="PANTHER" id="PTHR38445">
    <property type="entry name" value="HTH-TYPE TRANSCRIPTIONAL REPRESSOR YTRA"/>
    <property type="match status" value="1"/>
</dbReference>
<dbReference type="OrthoDB" id="742238at2"/>
<accession>A0A2S2DUT6</accession>
<dbReference type="SMART" id="SM00345">
    <property type="entry name" value="HTH_GNTR"/>
    <property type="match status" value="1"/>
</dbReference>
<gene>
    <name evidence="4" type="ORF">HME7025_01303</name>
</gene>
<dbReference type="SUPFAM" id="SSF46785">
    <property type="entry name" value="Winged helix' DNA-binding domain"/>
    <property type="match status" value="1"/>
</dbReference>